<proteinExistence type="predicted"/>
<organism evidence="1 2">
    <name type="scientific">Jiangella alba</name>
    <dbReference type="NCBI Taxonomy" id="561176"/>
    <lineage>
        <taxon>Bacteria</taxon>
        <taxon>Bacillati</taxon>
        <taxon>Actinomycetota</taxon>
        <taxon>Actinomycetes</taxon>
        <taxon>Jiangellales</taxon>
        <taxon>Jiangellaceae</taxon>
        <taxon>Jiangella</taxon>
    </lineage>
</organism>
<dbReference type="AlphaFoldDB" id="A0A1H5JQ68"/>
<protein>
    <submittedName>
        <fullName evidence="1">Uncharacterized protein</fullName>
    </submittedName>
</protein>
<gene>
    <name evidence="1" type="ORF">SAMN04488561_1655</name>
</gene>
<dbReference type="EMBL" id="FNUC01000003">
    <property type="protein sequence ID" value="SEE53798.1"/>
    <property type="molecule type" value="Genomic_DNA"/>
</dbReference>
<dbReference type="Proteomes" id="UP000181980">
    <property type="component" value="Unassembled WGS sequence"/>
</dbReference>
<evidence type="ECO:0000313" key="1">
    <source>
        <dbReference type="EMBL" id="SEE53798.1"/>
    </source>
</evidence>
<name>A0A1H5JQ68_9ACTN</name>
<sequence>MTLQGQVDDLTTAEFFSLAPFGEYDTVEFQVDGQY</sequence>
<keyword evidence="2" id="KW-1185">Reference proteome</keyword>
<reference evidence="2" key="1">
    <citation type="submission" date="2016-10" db="EMBL/GenBank/DDBJ databases">
        <authorList>
            <person name="Varghese N."/>
            <person name="Submissions S."/>
        </authorList>
    </citation>
    <scope>NUCLEOTIDE SEQUENCE [LARGE SCALE GENOMIC DNA]</scope>
    <source>
        <strain evidence="2">DSM 45237</strain>
    </source>
</reference>
<evidence type="ECO:0000313" key="2">
    <source>
        <dbReference type="Proteomes" id="UP000181980"/>
    </source>
</evidence>
<accession>A0A1H5JQ68</accession>